<sequence>MFAVPSLHPSPWHPGVLTTFTPAPHPFAPSLPSTFAAGPRWIALLSVTMCIHLAHATFICCPVFSFHICCSCWTVINCPCAPSVHFACAAAAGLR</sequence>
<accession>A0ABQ7FWX9</accession>
<gene>
    <name evidence="1" type="ORF">DUNSADRAFT_1871</name>
</gene>
<dbReference type="EMBL" id="MU070677">
    <property type="protein sequence ID" value="KAF5826862.1"/>
    <property type="molecule type" value="Genomic_DNA"/>
</dbReference>
<proteinExistence type="predicted"/>
<dbReference type="Proteomes" id="UP000815325">
    <property type="component" value="Unassembled WGS sequence"/>
</dbReference>
<reference evidence="1" key="1">
    <citation type="submission" date="2017-08" db="EMBL/GenBank/DDBJ databases">
        <authorList>
            <person name="Polle J.E."/>
            <person name="Barry K."/>
            <person name="Cushman J."/>
            <person name="Schmutz J."/>
            <person name="Tran D."/>
            <person name="Hathwaick L.T."/>
            <person name="Yim W.C."/>
            <person name="Jenkins J."/>
            <person name="Mckie-Krisberg Z.M."/>
            <person name="Prochnik S."/>
            <person name="Lindquist E."/>
            <person name="Dockter R.B."/>
            <person name="Adam C."/>
            <person name="Molina H."/>
            <person name="Bunkerborg J."/>
            <person name="Jin E."/>
            <person name="Buchheim M."/>
            <person name="Magnuson J."/>
        </authorList>
    </citation>
    <scope>NUCLEOTIDE SEQUENCE</scope>
    <source>
        <strain evidence="1">CCAP 19/18</strain>
    </source>
</reference>
<comment type="caution">
    <text evidence="1">The sequence shown here is derived from an EMBL/GenBank/DDBJ whole genome shotgun (WGS) entry which is preliminary data.</text>
</comment>
<organism evidence="1 2">
    <name type="scientific">Dunaliella salina</name>
    <name type="common">Green alga</name>
    <name type="synonym">Protococcus salinus</name>
    <dbReference type="NCBI Taxonomy" id="3046"/>
    <lineage>
        <taxon>Eukaryota</taxon>
        <taxon>Viridiplantae</taxon>
        <taxon>Chlorophyta</taxon>
        <taxon>core chlorophytes</taxon>
        <taxon>Chlorophyceae</taxon>
        <taxon>CS clade</taxon>
        <taxon>Chlamydomonadales</taxon>
        <taxon>Dunaliellaceae</taxon>
        <taxon>Dunaliella</taxon>
    </lineage>
</organism>
<evidence type="ECO:0000313" key="1">
    <source>
        <dbReference type="EMBL" id="KAF5826862.1"/>
    </source>
</evidence>
<name>A0ABQ7FWX9_DUNSA</name>
<evidence type="ECO:0000313" key="2">
    <source>
        <dbReference type="Proteomes" id="UP000815325"/>
    </source>
</evidence>
<keyword evidence="2" id="KW-1185">Reference proteome</keyword>
<protein>
    <submittedName>
        <fullName evidence="1">Uncharacterized protein</fullName>
    </submittedName>
</protein>